<proteinExistence type="predicted"/>
<evidence type="ECO:0000313" key="2">
    <source>
        <dbReference type="Proteomes" id="UP001231649"/>
    </source>
</evidence>
<accession>A0ACC2RA56</accession>
<dbReference type="Proteomes" id="UP001231649">
    <property type="component" value="Chromosome 1"/>
</dbReference>
<sequence>MAEKKLISKLADVPLVKPGFEALGMSAPFIVQMNPDGKWENTRPVNLDEERLKAIVQHLVNSNAISAAQSYCCQCAAEDQLPKSTPQYVPVVMMPIYSADQCPFDMECEVQKIKDADKAKAKPTKKKLAETKEEEKDDDKKKLKKRGYQMQRLTDFDLLSQW</sequence>
<name>A0ACC2RA56_9NEOP</name>
<keyword evidence="2" id="KW-1185">Reference proteome</keyword>
<reference evidence="1" key="1">
    <citation type="submission" date="2023-03" db="EMBL/GenBank/DDBJ databases">
        <title>Chromosome-level genomes of two armyworms, Mythimna separata and Mythimna loreyi, provide insights into the biosynthesis and reception of sex pheromones.</title>
        <authorList>
            <person name="Zhao H."/>
        </authorList>
    </citation>
    <scope>NUCLEOTIDE SEQUENCE</scope>
    <source>
        <strain evidence="1">BeijingLab</strain>
    </source>
</reference>
<comment type="caution">
    <text evidence="1">The sequence shown here is derived from an EMBL/GenBank/DDBJ whole genome shotgun (WGS) entry which is preliminary data.</text>
</comment>
<protein>
    <submittedName>
        <fullName evidence="1">Uncharacterized protein</fullName>
    </submittedName>
</protein>
<gene>
    <name evidence="1" type="ORF">PYW08_000067</name>
</gene>
<dbReference type="EMBL" id="CM056777">
    <property type="protein sequence ID" value="KAJ8737472.1"/>
    <property type="molecule type" value="Genomic_DNA"/>
</dbReference>
<organism evidence="1 2">
    <name type="scientific">Mythimna loreyi</name>
    <dbReference type="NCBI Taxonomy" id="667449"/>
    <lineage>
        <taxon>Eukaryota</taxon>
        <taxon>Metazoa</taxon>
        <taxon>Ecdysozoa</taxon>
        <taxon>Arthropoda</taxon>
        <taxon>Hexapoda</taxon>
        <taxon>Insecta</taxon>
        <taxon>Pterygota</taxon>
        <taxon>Neoptera</taxon>
        <taxon>Endopterygota</taxon>
        <taxon>Lepidoptera</taxon>
        <taxon>Glossata</taxon>
        <taxon>Ditrysia</taxon>
        <taxon>Noctuoidea</taxon>
        <taxon>Noctuidae</taxon>
        <taxon>Noctuinae</taxon>
        <taxon>Hadenini</taxon>
        <taxon>Mythimna</taxon>
    </lineage>
</organism>
<evidence type="ECO:0000313" key="1">
    <source>
        <dbReference type="EMBL" id="KAJ8737472.1"/>
    </source>
</evidence>